<evidence type="ECO:0000256" key="2">
    <source>
        <dbReference type="ARBA" id="ARBA00022490"/>
    </source>
</evidence>
<accession>A0A4R8LVP6</accession>
<dbReference type="PANTHER" id="PTHR31250:SF27">
    <property type="entry name" value="IQ DOMAIN-CONTAINING PROTEIN IQM5"/>
    <property type="match status" value="1"/>
</dbReference>
<comment type="subcellular location">
    <subcellularLocation>
        <location evidence="1">Cytoplasm</location>
    </subcellularLocation>
</comment>
<keyword evidence="5" id="KW-1185">Reference proteome</keyword>
<comment type="caution">
    <text evidence="4">The sequence shown here is derived from an EMBL/GenBank/DDBJ whole genome shotgun (WGS) entry which is preliminary data.</text>
</comment>
<dbReference type="AlphaFoldDB" id="A0A4R8LVP6"/>
<keyword evidence="2" id="KW-0963">Cytoplasm</keyword>
<reference evidence="4 5" key="1">
    <citation type="submission" date="2019-03" db="EMBL/GenBank/DDBJ databases">
        <title>Genomic Encyclopedia of Type Strains, Phase III (KMG-III): the genomes of soil and plant-associated and newly described type strains.</title>
        <authorList>
            <person name="Whitman W."/>
        </authorList>
    </citation>
    <scope>NUCLEOTIDE SEQUENCE [LARGE SCALE GENOMIC DNA]</scope>
    <source>
        <strain evidence="4 5">LMG 29544</strain>
    </source>
</reference>
<organism evidence="4 5">
    <name type="scientific">Paraburkholderia rhizosphaerae</name>
    <dbReference type="NCBI Taxonomy" id="480658"/>
    <lineage>
        <taxon>Bacteria</taxon>
        <taxon>Pseudomonadati</taxon>
        <taxon>Pseudomonadota</taxon>
        <taxon>Betaproteobacteria</taxon>
        <taxon>Burkholderiales</taxon>
        <taxon>Burkholderiaceae</taxon>
        <taxon>Paraburkholderia</taxon>
    </lineage>
</organism>
<name>A0A4R8LVP6_9BURK</name>
<dbReference type="EMBL" id="SORE01000006">
    <property type="protein sequence ID" value="TDY51814.1"/>
    <property type="molecule type" value="Genomic_DNA"/>
</dbReference>
<dbReference type="GO" id="GO:0005737">
    <property type="term" value="C:cytoplasm"/>
    <property type="evidence" value="ECO:0007669"/>
    <property type="project" value="UniProtKB-SubCell"/>
</dbReference>
<protein>
    <submittedName>
        <fullName evidence="4">Uncharacterized protein</fullName>
    </submittedName>
</protein>
<gene>
    <name evidence="4" type="ORF">BX592_106108</name>
</gene>
<evidence type="ECO:0000256" key="1">
    <source>
        <dbReference type="ARBA" id="ARBA00004496"/>
    </source>
</evidence>
<evidence type="ECO:0000313" key="5">
    <source>
        <dbReference type="Proteomes" id="UP000295509"/>
    </source>
</evidence>
<proteinExistence type="predicted"/>
<evidence type="ECO:0000313" key="4">
    <source>
        <dbReference type="EMBL" id="TDY51814.1"/>
    </source>
</evidence>
<dbReference type="Proteomes" id="UP000295509">
    <property type="component" value="Unassembled WGS sequence"/>
</dbReference>
<sequence>MGNCFSGCIGHAGHSHQYDVDPVDLQANKATPRKLTGSTKQKTDSRLSGLRRRNSVTSQPDGARYMVIGMLRDAGYDADSVKEGRSSKVDYMTPEQREQYRVIPNNGLLCKREGDQLRPLTTKPIEDPDAFDFDDAEPAQATSRHMYVMDEQGQLFMGHERVVSHHSAFLAGAPVAAAGEMTVTDGRVEYVNDKSGHYQPTLEHTQQLEVELKMHGVDLPVAQKEPFGKTKEELKRIGISFERYYPDHPDLFKRKPY</sequence>
<evidence type="ECO:0000256" key="3">
    <source>
        <dbReference type="SAM" id="MobiDB-lite"/>
    </source>
</evidence>
<dbReference type="PANTHER" id="PTHR31250">
    <property type="entry name" value="IQ DOMAIN-CONTAINING PROTEIN IQM3"/>
    <property type="match status" value="1"/>
</dbReference>
<feature type="region of interest" description="Disordered" evidence="3">
    <location>
        <begin position="29"/>
        <end position="59"/>
    </location>
</feature>
<dbReference type="InterPro" id="IPR044159">
    <property type="entry name" value="IQM"/>
</dbReference>